<dbReference type="RefSeq" id="XP_070891279.1">
    <property type="nucleotide sequence ID" value="XM_071034133.1"/>
</dbReference>
<keyword evidence="4" id="KW-1185">Reference proteome</keyword>
<keyword evidence="1 3" id="KW-0378">Hydrolase</keyword>
<evidence type="ECO:0000256" key="1">
    <source>
        <dbReference type="ARBA" id="ARBA00022801"/>
    </source>
</evidence>
<evidence type="ECO:0000259" key="2">
    <source>
        <dbReference type="Pfam" id="PF07859"/>
    </source>
</evidence>
<feature type="domain" description="Alpha/beta hydrolase fold-3" evidence="2">
    <location>
        <begin position="102"/>
        <end position="324"/>
    </location>
</feature>
<evidence type="ECO:0000313" key="4">
    <source>
        <dbReference type="Proteomes" id="UP001610432"/>
    </source>
</evidence>
<protein>
    <submittedName>
        <fullName evidence="3">Alpha/beta hydrolase fold-domain-containing protein</fullName>
    </submittedName>
</protein>
<dbReference type="GeneID" id="98149205"/>
<dbReference type="InterPro" id="IPR050300">
    <property type="entry name" value="GDXG_lipolytic_enzyme"/>
</dbReference>
<dbReference type="InterPro" id="IPR029058">
    <property type="entry name" value="AB_hydrolase_fold"/>
</dbReference>
<dbReference type="Proteomes" id="UP001610432">
    <property type="component" value="Unassembled WGS sequence"/>
</dbReference>
<organism evidence="3 4">
    <name type="scientific">Aspergillus lucknowensis</name>
    <dbReference type="NCBI Taxonomy" id="176173"/>
    <lineage>
        <taxon>Eukaryota</taxon>
        <taxon>Fungi</taxon>
        <taxon>Dikarya</taxon>
        <taxon>Ascomycota</taxon>
        <taxon>Pezizomycotina</taxon>
        <taxon>Eurotiomycetes</taxon>
        <taxon>Eurotiomycetidae</taxon>
        <taxon>Eurotiales</taxon>
        <taxon>Aspergillaceae</taxon>
        <taxon>Aspergillus</taxon>
        <taxon>Aspergillus subgen. Nidulantes</taxon>
    </lineage>
</organism>
<dbReference type="GO" id="GO:0016787">
    <property type="term" value="F:hydrolase activity"/>
    <property type="evidence" value="ECO:0007669"/>
    <property type="project" value="UniProtKB-KW"/>
</dbReference>
<evidence type="ECO:0000313" key="3">
    <source>
        <dbReference type="EMBL" id="KAL2872300.1"/>
    </source>
</evidence>
<dbReference type="Gene3D" id="3.40.50.1820">
    <property type="entry name" value="alpha/beta hydrolase"/>
    <property type="match status" value="1"/>
</dbReference>
<dbReference type="InterPro" id="IPR013094">
    <property type="entry name" value="AB_hydrolase_3"/>
</dbReference>
<dbReference type="EMBL" id="JBFXLQ010000001">
    <property type="protein sequence ID" value="KAL2872300.1"/>
    <property type="molecule type" value="Genomic_DNA"/>
</dbReference>
<name>A0ABR4M6Q9_9EURO</name>
<comment type="caution">
    <text evidence="3">The sequence shown here is derived from an EMBL/GenBank/DDBJ whole genome shotgun (WGS) entry which is preliminary data.</text>
</comment>
<accession>A0ABR4M6Q9</accession>
<dbReference type="PANTHER" id="PTHR48081">
    <property type="entry name" value="AB HYDROLASE SUPERFAMILY PROTEIN C4A8.06C"/>
    <property type="match status" value="1"/>
</dbReference>
<dbReference type="Pfam" id="PF07859">
    <property type="entry name" value="Abhydrolase_3"/>
    <property type="match status" value="1"/>
</dbReference>
<sequence>MSQTSYPQPPYPLHESIKDLLDPEYAAFYNEHLLHAPQVHYQPVAASRVGGKLIPGGTDPLPVGKTIDIEIPRVESAGPPVPIRIFVPPGPPPSPSGWPVFLWFHGGGWVLGTIDSENSLCTNLCLRANCVVITTDYRLAPEHPYPAAVHDAWETVLWVVSAAANNPDLDIGRLDRSKLAIGGSSAGGNLAAVMTQKALGHRGPGGGISFLYQILVVPVTDNTASSATSESYRAYEHTPALPAAKMLWYRRHYLPNESDWAQPEASPLLAAGGAGTFARLPPALVVVAGLDVLRWEGEEYARRLEGAGVPVEVKVVEGVPHPFIVMDVVLRKGREGVSLLCERLAGVFGSADAL</sequence>
<proteinExistence type="predicted"/>
<dbReference type="PANTHER" id="PTHR48081:SF8">
    <property type="entry name" value="ALPHA_BETA HYDROLASE FOLD-3 DOMAIN-CONTAINING PROTEIN-RELATED"/>
    <property type="match status" value="1"/>
</dbReference>
<gene>
    <name evidence="3" type="ORF">BJX67DRAFT_386785</name>
</gene>
<reference evidence="3 4" key="1">
    <citation type="submission" date="2024-07" db="EMBL/GenBank/DDBJ databases">
        <title>Section-level genome sequencing and comparative genomics of Aspergillus sections Usti and Cavernicolus.</title>
        <authorList>
            <consortium name="Lawrence Berkeley National Laboratory"/>
            <person name="Nybo J.L."/>
            <person name="Vesth T.C."/>
            <person name="Theobald S."/>
            <person name="Frisvad J.C."/>
            <person name="Larsen T.O."/>
            <person name="Kjaerboelling I."/>
            <person name="Rothschild-Mancinelli K."/>
            <person name="Lyhne E.K."/>
            <person name="Kogle M.E."/>
            <person name="Barry K."/>
            <person name="Clum A."/>
            <person name="Na H."/>
            <person name="Ledsgaard L."/>
            <person name="Lin J."/>
            <person name="Lipzen A."/>
            <person name="Kuo A."/>
            <person name="Riley R."/>
            <person name="Mondo S."/>
            <person name="Labutti K."/>
            <person name="Haridas S."/>
            <person name="Pangalinan J."/>
            <person name="Salamov A.A."/>
            <person name="Simmons B.A."/>
            <person name="Magnuson J.K."/>
            <person name="Chen J."/>
            <person name="Drula E."/>
            <person name="Henrissat B."/>
            <person name="Wiebenga A."/>
            <person name="Lubbers R.J."/>
            <person name="Gomes A.C."/>
            <person name="Macurrencykelacurrency M.R."/>
            <person name="Stajich J."/>
            <person name="Grigoriev I.V."/>
            <person name="Mortensen U.H."/>
            <person name="De Vries R.P."/>
            <person name="Baker S.E."/>
            <person name="Andersen M.R."/>
        </authorList>
    </citation>
    <scope>NUCLEOTIDE SEQUENCE [LARGE SCALE GENOMIC DNA]</scope>
    <source>
        <strain evidence="3 4">CBS 449.75</strain>
    </source>
</reference>
<dbReference type="SUPFAM" id="SSF53474">
    <property type="entry name" value="alpha/beta-Hydrolases"/>
    <property type="match status" value="1"/>
</dbReference>